<keyword evidence="2" id="KW-1185">Reference proteome</keyword>
<name>A0A3S5CPH9_9PLAT</name>
<proteinExistence type="predicted"/>
<accession>A0A3S5CPH9</accession>
<dbReference type="AlphaFoldDB" id="A0A3S5CPH9"/>
<comment type="caution">
    <text evidence="1">The sequence shown here is derived from an EMBL/GenBank/DDBJ whole genome shotgun (WGS) entry which is preliminary data.</text>
</comment>
<evidence type="ECO:0000313" key="1">
    <source>
        <dbReference type="EMBL" id="VEL37605.1"/>
    </source>
</evidence>
<gene>
    <name evidence="1" type="ORF">PXEA_LOCUS31045</name>
</gene>
<dbReference type="OrthoDB" id="6285941at2759"/>
<sequence>MRASVVQEVEQMTSRLYQLKDQLKVCRQLAREGVVSVTRPCQSPHLAAPPSLLPWYHVEGLLLSSNPDERGKLLTLFPSPITSADDFNLDAEPDQVSPQKAIRLINHERRILQCRIASQKAASANLARLQILADRTYASLRDLAAEKRHRLEEILALNLLYEEIADLEVCLSFLSLMA</sequence>
<dbReference type="Proteomes" id="UP000784294">
    <property type="component" value="Unassembled WGS sequence"/>
</dbReference>
<protein>
    <submittedName>
        <fullName evidence="1">Uncharacterized protein</fullName>
    </submittedName>
</protein>
<evidence type="ECO:0000313" key="2">
    <source>
        <dbReference type="Proteomes" id="UP000784294"/>
    </source>
</evidence>
<dbReference type="EMBL" id="CAAALY010255479">
    <property type="protein sequence ID" value="VEL37605.1"/>
    <property type="molecule type" value="Genomic_DNA"/>
</dbReference>
<organism evidence="1 2">
    <name type="scientific">Protopolystoma xenopodis</name>
    <dbReference type="NCBI Taxonomy" id="117903"/>
    <lineage>
        <taxon>Eukaryota</taxon>
        <taxon>Metazoa</taxon>
        <taxon>Spiralia</taxon>
        <taxon>Lophotrochozoa</taxon>
        <taxon>Platyhelminthes</taxon>
        <taxon>Monogenea</taxon>
        <taxon>Polyopisthocotylea</taxon>
        <taxon>Polystomatidea</taxon>
        <taxon>Polystomatidae</taxon>
        <taxon>Protopolystoma</taxon>
    </lineage>
</organism>
<reference evidence="1" key="1">
    <citation type="submission" date="2018-11" db="EMBL/GenBank/DDBJ databases">
        <authorList>
            <consortium name="Pathogen Informatics"/>
        </authorList>
    </citation>
    <scope>NUCLEOTIDE SEQUENCE</scope>
</reference>